<dbReference type="eggNOG" id="arCOG05950">
    <property type="taxonomic scope" value="Archaea"/>
</dbReference>
<organism evidence="1 2">
    <name type="scientific">Metallosphaera yellowstonensis MK1</name>
    <dbReference type="NCBI Taxonomy" id="671065"/>
    <lineage>
        <taxon>Archaea</taxon>
        <taxon>Thermoproteota</taxon>
        <taxon>Thermoprotei</taxon>
        <taxon>Sulfolobales</taxon>
        <taxon>Sulfolobaceae</taxon>
        <taxon>Metallosphaera</taxon>
    </lineage>
</organism>
<proteinExistence type="predicted"/>
<dbReference type="AlphaFoldDB" id="H2C310"/>
<sequence>MDYWLQRYLQERPSMTVGAVEAVVPCNSSCLEGTEFRSLLSDPSFRSRLEVMDSLVDLIKDLSNTLVREIEEKAQGMEGVNVNALVYTVYRLSEYGGTTSLGEKLRYEGRVLAEGSFPLLINVNKLVDQLVQDQNIRSICDEIRYLTEALWEHFEKNMVRV</sequence>
<gene>
    <name evidence="1" type="ORF">MetMK1DRAFT_00011340</name>
</gene>
<accession>H2C310</accession>
<protein>
    <submittedName>
        <fullName evidence="1">Uncharacterized protein</fullName>
    </submittedName>
</protein>
<evidence type="ECO:0000313" key="1">
    <source>
        <dbReference type="EMBL" id="EHP70631.1"/>
    </source>
</evidence>
<dbReference type="Proteomes" id="UP000003980">
    <property type="component" value="Unassembled WGS sequence"/>
</dbReference>
<evidence type="ECO:0000313" key="2">
    <source>
        <dbReference type="Proteomes" id="UP000003980"/>
    </source>
</evidence>
<dbReference type="STRING" id="671065.MetMK1DRAFT_00011340"/>
<dbReference type="HOGENOM" id="CLU_1639999_0_0_2"/>
<keyword evidence="2" id="KW-1185">Reference proteome</keyword>
<dbReference type="RefSeq" id="WP_009071414.1">
    <property type="nucleotide sequence ID" value="NZ_JH597761.1"/>
</dbReference>
<reference evidence="1 2" key="1">
    <citation type="submission" date="2012-01" db="EMBL/GenBank/DDBJ databases">
        <title>Improved High-Quality Draft sequence of Metallosphaera yellowstonensis MK1.</title>
        <authorList>
            <consortium name="US DOE Joint Genome Institute"/>
            <person name="Lucas S."/>
            <person name="Han J."/>
            <person name="Cheng J.-F."/>
            <person name="Goodwin L."/>
            <person name="Pitluck S."/>
            <person name="Peters L."/>
            <person name="Teshima H."/>
            <person name="Detter J.C."/>
            <person name="Han C."/>
            <person name="Tapia R."/>
            <person name="Land M."/>
            <person name="Hauser L."/>
            <person name="Kyrpides N."/>
            <person name="Kozubal M."/>
            <person name="Macur R.E."/>
            <person name="Jay Z."/>
            <person name="Inskeep W."/>
            <person name="Woyke T."/>
        </authorList>
    </citation>
    <scope>NUCLEOTIDE SEQUENCE [LARGE SCALE GENOMIC DNA]</scope>
    <source>
        <strain evidence="1 2">MK1</strain>
    </source>
</reference>
<dbReference type="EMBL" id="JH597761">
    <property type="protein sequence ID" value="EHP70631.1"/>
    <property type="molecule type" value="Genomic_DNA"/>
</dbReference>
<name>H2C310_9CREN</name>